<evidence type="ECO:0000256" key="2">
    <source>
        <dbReference type="ARBA" id="ARBA00012418"/>
    </source>
</evidence>
<geneLocation type="chloroplast" evidence="11"/>
<dbReference type="InterPro" id="IPR007081">
    <property type="entry name" value="RNA_pol_Rpb1_5"/>
</dbReference>
<evidence type="ECO:0000256" key="1">
    <source>
        <dbReference type="ARBA" id="ARBA00004026"/>
    </source>
</evidence>
<evidence type="ECO:0000256" key="8">
    <source>
        <dbReference type="ARBA" id="ARBA00048552"/>
    </source>
</evidence>
<evidence type="ECO:0000256" key="7">
    <source>
        <dbReference type="ARBA" id="ARBA00023163"/>
    </source>
</evidence>
<dbReference type="PANTHER" id="PTHR19376">
    <property type="entry name" value="DNA-DIRECTED RNA POLYMERASE"/>
    <property type="match status" value="1"/>
</dbReference>
<organism evidence="11">
    <name type="scientific">Lepidodinium chlorophorum</name>
    <name type="common">Dinoflagellate</name>
    <name type="synonym">Gymnodinium chlorophorum</name>
    <dbReference type="NCBI Taxonomy" id="107758"/>
    <lineage>
        <taxon>Eukaryota</taxon>
        <taxon>Sar</taxon>
        <taxon>Alveolata</taxon>
        <taxon>Dinophyceae</taxon>
        <taxon>Gymnodiniales</taxon>
        <taxon>Gymnodiniaceae</taxon>
        <taxon>Lepidodinium</taxon>
    </lineage>
</organism>
<dbReference type="EC" id="2.7.7.6" evidence="2"/>
<dbReference type="GO" id="GO:0046872">
    <property type="term" value="F:metal ion binding"/>
    <property type="evidence" value="ECO:0007669"/>
    <property type="project" value="UniProtKB-KW"/>
</dbReference>
<dbReference type="PANTHER" id="PTHR19376:SF54">
    <property type="entry name" value="DNA-DIRECTED RNA POLYMERASE SUBUNIT BETA"/>
    <property type="match status" value="1"/>
</dbReference>
<sequence length="1205" mass="143360">MICKGLYFFYFYKNVYTNYLTPISVRMTPLVFFNRTFNKNYLKIILQWTFQNSGSKRTVELSERLKNLSFRQSTGIGISLGIKDLIFPKEKHLTIRLSRHKVKKRYIYKKDATIKQLEVNKILTAVWRALSENFKHAILEIFDQEDLLNSLHVIAFSGARGNLIQTRQLIGIRGLIVDPIGRVVELPIESSFKEDLTLIEFVLSCYGARKGVIDTALKTASAGYLTRRLVDAVHFQTIGIRDCNTQLGVRIFSLIALNEQKILSDRQRKTGRFMIKSSSNIGLENSFVIQKNISRNYCFNQIFRSALVCRATFLTILTKLSFNFAKKLKQCFIPFDTNFLNLEKKIIFLTLCQHCYGKNSRDKTLVPLGEAVGIFSAQSIGEPGTQLTMQTFHTGGVFATGMNNTISRSTTGKTIFQKIPKGHLVRSEKRMISFQLQEPIFIRLKSHIVKFRNNNIFKFSSNFICFKQKHSQNFFCFEQKVFFSKDICLLIRQNQWTTISSNLRFIRPQKMFFKQEIQVRTFRTLYHGELLFEKIYLKNFFTFRKTRFLKKINVITVSSQFSFPIESIKRTRIRNFSHILLRNTEGNNQFIIFSFSYNLKPKTKINKIIYYSCLSIRLIFKKNTYISTTTINTYQTFFYDQNKFDIIHFFIANICKNFYKLIDDIFFLKKKKNKSNILMIITCFLLFRRLKKNVVNKKQTWFYWKKNTQNDRYKSMRKYLLSFYTKIHLKISRTTKYKKNNYLQFPWLYNEKFLVNCFGTSFIITSKLNSLCNIPELLYCCMCLQNKKEYTCKWKKVCMFFHFNTQKSICFKNIYVFIQSYFFRKTRNIYILEFIKVPLKKHKLKLKQNKIIFQFYRKEKERFKNFTLKELFTMLERIMQIYIYLSSRKPIFLRSWRNAPKNIIGKFGLVELRKTMRFDQNTLFFRKGIRIRLKPDIFFPWLTNSMVPTQKIIITISNRIAQAQDITSRIPQIEALLEIRTRTGLKIIVTALYQFFIQNNKSNRIATRKILHFVQRIIIDRIQRIYYKNKILINMKHLELVVHTIAFVQLLFRVRYKQKNSVSFSYRLTRKTFFLEEMERINWNNTLKNWRSREFLKKKKPIFLYKPLLIGLTKSSLKKSGFLSAASFQKSSRVLRKAALFCTQEDLTGLKENVIFGSSIPIGINAHLFRAKPQKKYKKIPNYNLKKTKPVQQPLLLWWTNELIY</sequence>
<evidence type="ECO:0000313" key="11">
    <source>
        <dbReference type="EMBL" id="BAR72315.1"/>
    </source>
</evidence>
<dbReference type="GO" id="GO:0003899">
    <property type="term" value="F:DNA-directed RNA polymerase activity"/>
    <property type="evidence" value="ECO:0007669"/>
    <property type="project" value="UniProtKB-EC"/>
</dbReference>
<dbReference type="AlphaFoldDB" id="A0A0F7R0V0"/>
<gene>
    <name evidence="11" type="primary">rpoC2</name>
</gene>
<dbReference type="InterPro" id="IPR007083">
    <property type="entry name" value="RNA_pol_Rpb1_4"/>
</dbReference>
<reference evidence="11" key="1">
    <citation type="submission" date="2014-10" db="EMBL/GenBank/DDBJ databases">
        <title>The plastid genome of Lepidodinium chlorophorum.</title>
        <authorList>
            <person name="Kamikawa R."/>
            <person name="Tanifuji G."/>
            <person name="Kawachi M."/>
            <person name="Miyashita M."/>
            <person name="Hashimoto T."/>
            <person name="Inagaki Y."/>
        </authorList>
    </citation>
    <scope>NUCLEOTIDE SEQUENCE</scope>
</reference>
<dbReference type="GO" id="GO:0003677">
    <property type="term" value="F:DNA binding"/>
    <property type="evidence" value="ECO:0007669"/>
    <property type="project" value="InterPro"/>
</dbReference>
<dbReference type="GO" id="GO:0000428">
    <property type="term" value="C:DNA-directed RNA polymerase complex"/>
    <property type="evidence" value="ECO:0007669"/>
    <property type="project" value="UniProtKB-KW"/>
</dbReference>
<keyword evidence="5" id="KW-0548">Nucleotidyltransferase</keyword>
<dbReference type="Pfam" id="PF04998">
    <property type="entry name" value="RNA_pol_Rpb1_5"/>
    <property type="match status" value="1"/>
</dbReference>
<evidence type="ECO:0000256" key="3">
    <source>
        <dbReference type="ARBA" id="ARBA00022478"/>
    </source>
</evidence>
<keyword evidence="3" id="KW-0240">DNA-directed RNA polymerase</keyword>
<dbReference type="Gene3D" id="1.10.274.100">
    <property type="entry name" value="RNA polymerase Rpb1, domain 3"/>
    <property type="match status" value="1"/>
</dbReference>
<evidence type="ECO:0000256" key="4">
    <source>
        <dbReference type="ARBA" id="ARBA00022679"/>
    </source>
</evidence>
<dbReference type="Gene3D" id="1.10.132.30">
    <property type="match status" value="1"/>
</dbReference>
<dbReference type="GO" id="GO:0006351">
    <property type="term" value="P:DNA-templated transcription"/>
    <property type="evidence" value="ECO:0007669"/>
    <property type="project" value="InterPro"/>
</dbReference>
<keyword evidence="7" id="KW-0804">Transcription</keyword>
<dbReference type="InterPro" id="IPR038120">
    <property type="entry name" value="Rpb1_funnel_sf"/>
</dbReference>
<evidence type="ECO:0000256" key="6">
    <source>
        <dbReference type="ARBA" id="ARBA00022723"/>
    </source>
</evidence>
<dbReference type="SUPFAM" id="SSF64484">
    <property type="entry name" value="beta and beta-prime subunits of DNA dependent RNA-polymerase"/>
    <property type="match status" value="2"/>
</dbReference>
<feature type="domain" description="RNA polymerase Rpb1" evidence="10">
    <location>
        <begin position="120"/>
        <end position="183"/>
    </location>
</feature>
<dbReference type="InterPro" id="IPR042102">
    <property type="entry name" value="RNA_pol_Rpb1_3_sf"/>
</dbReference>
<name>A0A0F7R0V0_LEPCH</name>
<dbReference type="Gene3D" id="1.10.1790.20">
    <property type="match status" value="1"/>
</dbReference>
<keyword evidence="11" id="KW-0150">Chloroplast</keyword>
<protein>
    <recommendedName>
        <fullName evidence="2">DNA-directed RNA polymerase</fullName>
        <ecNumber evidence="2">2.7.7.6</ecNumber>
    </recommendedName>
</protein>
<keyword evidence="11" id="KW-0934">Plastid</keyword>
<dbReference type="Gene3D" id="1.10.150.390">
    <property type="match status" value="1"/>
</dbReference>
<keyword evidence="4" id="KW-0808">Transferase</keyword>
<dbReference type="GeneID" id="24286212"/>
<dbReference type="EMBL" id="LC008447">
    <property type="protein sequence ID" value="BAR72315.1"/>
    <property type="molecule type" value="Genomic_DNA"/>
</dbReference>
<evidence type="ECO:0000259" key="10">
    <source>
        <dbReference type="Pfam" id="PF05000"/>
    </source>
</evidence>
<proteinExistence type="predicted"/>
<dbReference type="InterPro" id="IPR045867">
    <property type="entry name" value="DNA-dir_RpoC_beta_prime"/>
</dbReference>
<dbReference type="RefSeq" id="YP_009139341.1">
    <property type="nucleotide sequence ID" value="NC_027093.1"/>
</dbReference>
<comment type="catalytic activity">
    <reaction evidence="8">
        <text>RNA(n) + a ribonucleoside 5'-triphosphate = RNA(n+1) + diphosphate</text>
        <dbReference type="Rhea" id="RHEA:21248"/>
        <dbReference type="Rhea" id="RHEA-COMP:14527"/>
        <dbReference type="Rhea" id="RHEA-COMP:17342"/>
        <dbReference type="ChEBI" id="CHEBI:33019"/>
        <dbReference type="ChEBI" id="CHEBI:61557"/>
        <dbReference type="ChEBI" id="CHEBI:140395"/>
        <dbReference type="EC" id="2.7.7.6"/>
    </reaction>
</comment>
<feature type="domain" description="RNA polymerase Rpb1" evidence="9">
    <location>
        <begin position="196"/>
        <end position="1047"/>
    </location>
</feature>
<comment type="function">
    <text evidence="1">DNA-dependent RNA polymerase catalyzes the transcription of DNA into RNA using the four ribonucleoside triphosphates as substrates.</text>
</comment>
<evidence type="ECO:0000259" key="9">
    <source>
        <dbReference type="Pfam" id="PF04998"/>
    </source>
</evidence>
<keyword evidence="6" id="KW-0479">Metal-binding</keyword>
<evidence type="ECO:0000256" key="5">
    <source>
        <dbReference type="ARBA" id="ARBA00022695"/>
    </source>
</evidence>
<dbReference type="Pfam" id="PF05000">
    <property type="entry name" value="RNA_pol_Rpb1_4"/>
    <property type="match status" value="1"/>
</dbReference>
<accession>A0A0F7R0V0</accession>